<evidence type="ECO:0000256" key="1">
    <source>
        <dbReference type="ARBA" id="ARBA00023157"/>
    </source>
</evidence>
<dbReference type="PROSITE" id="PS50060">
    <property type="entry name" value="MAM_2"/>
    <property type="match status" value="1"/>
</dbReference>
<dbReference type="Pfam" id="PF00629">
    <property type="entry name" value="MAM"/>
    <property type="match status" value="1"/>
</dbReference>
<dbReference type="PROSITE" id="PS00022">
    <property type="entry name" value="EGF_1"/>
    <property type="match status" value="1"/>
</dbReference>
<dbReference type="CDD" id="cd06263">
    <property type="entry name" value="MAM"/>
    <property type="match status" value="1"/>
</dbReference>
<dbReference type="EMBL" id="JAIWYP010000003">
    <property type="protein sequence ID" value="KAH3858324.1"/>
    <property type="molecule type" value="Genomic_DNA"/>
</dbReference>
<gene>
    <name evidence="3" type="ORF">DPMN_100947</name>
</gene>
<reference evidence="3" key="1">
    <citation type="journal article" date="2019" name="bioRxiv">
        <title>The Genome of the Zebra Mussel, Dreissena polymorpha: A Resource for Invasive Species Research.</title>
        <authorList>
            <person name="McCartney M.A."/>
            <person name="Auch B."/>
            <person name="Kono T."/>
            <person name="Mallez S."/>
            <person name="Zhang Y."/>
            <person name="Obille A."/>
            <person name="Becker A."/>
            <person name="Abrahante J.E."/>
            <person name="Garbe J."/>
            <person name="Badalamenti J.P."/>
            <person name="Herman A."/>
            <person name="Mangelson H."/>
            <person name="Liachko I."/>
            <person name="Sullivan S."/>
            <person name="Sone E.D."/>
            <person name="Koren S."/>
            <person name="Silverstein K.A.T."/>
            <person name="Beckman K.B."/>
            <person name="Gohl D.M."/>
        </authorList>
    </citation>
    <scope>NUCLEOTIDE SEQUENCE</scope>
    <source>
        <strain evidence="3">Duluth1</strain>
        <tissue evidence="3">Whole animal</tissue>
    </source>
</reference>
<proteinExistence type="predicted"/>
<dbReference type="InterPro" id="IPR000998">
    <property type="entry name" value="MAM_dom"/>
</dbReference>
<feature type="domain" description="MAM" evidence="2">
    <location>
        <begin position="79"/>
        <end position="212"/>
    </location>
</feature>
<comment type="caution">
    <text evidence="3">The sequence shown here is derived from an EMBL/GenBank/DDBJ whole genome shotgun (WGS) entry which is preliminary data.</text>
</comment>
<dbReference type="Gene3D" id="2.60.120.200">
    <property type="match status" value="1"/>
</dbReference>
<protein>
    <recommendedName>
        <fullName evidence="2">MAM domain-containing protein</fullName>
    </recommendedName>
</protein>
<dbReference type="SUPFAM" id="SSF49899">
    <property type="entry name" value="Concanavalin A-like lectins/glucanases"/>
    <property type="match status" value="1"/>
</dbReference>
<organism evidence="3 4">
    <name type="scientific">Dreissena polymorpha</name>
    <name type="common">Zebra mussel</name>
    <name type="synonym">Mytilus polymorpha</name>
    <dbReference type="NCBI Taxonomy" id="45954"/>
    <lineage>
        <taxon>Eukaryota</taxon>
        <taxon>Metazoa</taxon>
        <taxon>Spiralia</taxon>
        <taxon>Lophotrochozoa</taxon>
        <taxon>Mollusca</taxon>
        <taxon>Bivalvia</taxon>
        <taxon>Autobranchia</taxon>
        <taxon>Heteroconchia</taxon>
        <taxon>Euheterodonta</taxon>
        <taxon>Imparidentia</taxon>
        <taxon>Neoheterodontei</taxon>
        <taxon>Myida</taxon>
        <taxon>Dreissenoidea</taxon>
        <taxon>Dreissenidae</taxon>
        <taxon>Dreissena</taxon>
    </lineage>
</organism>
<dbReference type="Proteomes" id="UP000828390">
    <property type="component" value="Unassembled WGS sequence"/>
</dbReference>
<keyword evidence="4" id="KW-1185">Reference proteome</keyword>
<dbReference type="InterPro" id="IPR013320">
    <property type="entry name" value="ConA-like_dom_sf"/>
</dbReference>
<dbReference type="PANTHER" id="PTHR23282:SF101">
    <property type="entry name" value="MAM DOMAIN-CONTAINING PROTEIN"/>
    <property type="match status" value="1"/>
</dbReference>
<dbReference type="InterPro" id="IPR051560">
    <property type="entry name" value="MAM_domain-containing"/>
</dbReference>
<reference evidence="3" key="2">
    <citation type="submission" date="2020-11" db="EMBL/GenBank/DDBJ databases">
        <authorList>
            <person name="McCartney M.A."/>
            <person name="Auch B."/>
            <person name="Kono T."/>
            <person name="Mallez S."/>
            <person name="Becker A."/>
            <person name="Gohl D.M."/>
            <person name="Silverstein K.A.T."/>
            <person name="Koren S."/>
            <person name="Bechman K.B."/>
            <person name="Herman A."/>
            <person name="Abrahante J.E."/>
            <person name="Garbe J."/>
        </authorList>
    </citation>
    <scope>NUCLEOTIDE SEQUENCE</scope>
    <source>
        <strain evidence="3">Duluth1</strain>
        <tissue evidence="3">Whole animal</tissue>
    </source>
</reference>
<dbReference type="SMART" id="SM00137">
    <property type="entry name" value="MAM"/>
    <property type="match status" value="1"/>
</dbReference>
<evidence type="ECO:0000313" key="4">
    <source>
        <dbReference type="Proteomes" id="UP000828390"/>
    </source>
</evidence>
<dbReference type="AlphaFoldDB" id="A0A9D4LID3"/>
<dbReference type="InterPro" id="IPR000742">
    <property type="entry name" value="EGF"/>
</dbReference>
<evidence type="ECO:0000259" key="2">
    <source>
        <dbReference type="PROSITE" id="PS50060"/>
    </source>
</evidence>
<dbReference type="GO" id="GO:0016020">
    <property type="term" value="C:membrane"/>
    <property type="evidence" value="ECO:0007669"/>
    <property type="project" value="InterPro"/>
</dbReference>
<keyword evidence="1" id="KW-1015">Disulfide bond</keyword>
<sequence>MVLAGFSLSCFTRKTKGIHLFERPNDSMFVLDLKRRSLVTATASASIHIGLTCLNGGTLLGATCLCTSRFAGKRCQIDADCTFDAGTVCNWADTHAGDTFDWIVYHEETPTDDTGPENDHSLGTANGSYAFIESSAPRIKDEKARLQSPVFNPPGPEGLCLHFWYNMNGETIGQLNVYKGNGSTAELVWALSGNQGTQWKEGMVTLVSLEKFVASNY</sequence>
<accession>A0A9D4LID3</accession>
<name>A0A9D4LID3_DREPO</name>
<dbReference type="PANTHER" id="PTHR23282">
    <property type="entry name" value="APICAL ENDOSOMAL GLYCOPROTEIN PRECURSOR"/>
    <property type="match status" value="1"/>
</dbReference>
<evidence type="ECO:0000313" key="3">
    <source>
        <dbReference type="EMBL" id="KAH3858324.1"/>
    </source>
</evidence>